<dbReference type="Gene3D" id="3.20.20.80">
    <property type="entry name" value="Glycosidases"/>
    <property type="match status" value="1"/>
</dbReference>
<dbReference type="EMBL" id="MSFO01000011">
    <property type="protein sequence ID" value="PLB43141.1"/>
    <property type="molecule type" value="Genomic_DNA"/>
</dbReference>
<evidence type="ECO:0000313" key="3">
    <source>
        <dbReference type="Proteomes" id="UP000234275"/>
    </source>
</evidence>
<sequence>MLAKNLFLSLLAVSPGMTQYKPPRPAASSEPQRVFAHFIVGNAYSMTPQHWETDIIEASKAHIDGFALNVAPQDDYTDRVLQTAYDAAERIGNFSLFISFDYGSGGPWPADRVINTINAYKGRRAQFHYHGKPLVSTFEGVANAGDWPRIKSATGCIFIPNWTSMGPEGIRGVLNEIDGAFSWDAWPVGAEDKNASSDLAWMNALAGKPYMMPVAPWFYTNLPQWNKNWLWRGDDMWHYRWQQVMELQPALVQILSWNDYGETHYIGPIYEPGIPDGAARYVQNHPHDAWRELLPYYIDSYRRNLMNPHSQLRAASPGFYNPKYPMSFTDKIVYWYRLNPSTAGSSEGTTGNNPAAGQRVLPPGQISQDRVFFSTFITQPSDVYAQIGGESPTFFRVKSPGINHFSVPFYGQRGPVRFGIMRNHQEVATATGPPISDQCIGGVVDWNAFVGSSG</sequence>
<dbReference type="VEuPathDB" id="FungiDB:P170DRAFT_514420"/>
<dbReference type="GO" id="GO:0051118">
    <property type="term" value="F:glucan endo-1,3-alpha-glucosidase activity"/>
    <property type="evidence" value="ECO:0007669"/>
    <property type="project" value="InterPro"/>
</dbReference>
<keyword evidence="3" id="KW-1185">Reference proteome</keyword>
<organism evidence="2 3">
    <name type="scientific">Aspergillus steynii IBT 23096</name>
    <dbReference type="NCBI Taxonomy" id="1392250"/>
    <lineage>
        <taxon>Eukaryota</taxon>
        <taxon>Fungi</taxon>
        <taxon>Dikarya</taxon>
        <taxon>Ascomycota</taxon>
        <taxon>Pezizomycotina</taxon>
        <taxon>Eurotiomycetes</taxon>
        <taxon>Eurotiomycetidae</taxon>
        <taxon>Eurotiales</taxon>
        <taxon>Aspergillaceae</taxon>
        <taxon>Aspergillus</taxon>
        <taxon>Aspergillus subgen. Circumdati</taxon>
    </lineage>
</organism>
<reference evidence="2 3" key="1">
    <citation type="submission" date="2016-12" db="EMBL/GenBank/DDBJ databases">
        <title>The genomes of Aspergillus section Nigri reveals drivers in fungal speciation.</title>
        <authorList>
            <consortium name="DOE Joint Genome Institute"/>
            <person name="Vesth T.C."/>
            <person name="Nybo J."/>
            <person name="Theobald S."/>
            <person name="Brandl J."/>
            <person name="Frisvad J.C."/>
            <person name="Nielsen K.F."/>
            <person name="Lyhne E.K."/>
            <person name="Kogle M.E."/>
            <person name="Kuo A."/>
            <person name="Riley R."/>
            <person name="Clum A."/>
            <person name="Nolan M."/>
            <person name="Lipzen A."/>
            <person name="Salamov A."/>
            <person name="Henrissat B."/>
            <person name="Wiebenga A."/>
            <person name="De Vries R.P."/>
            <person name="Grigoriev I.V."/>
            <person name="Mortensen U.H."/>
            <person name="Andersen M.R."/>
            <person name="Baker S.E."/>
        </authorList>
    </citation>
    <scope>NUCLEOTIDE SEQUENCE [LARGE SCALE GENOMIC DNA]</scope>
    <source>
        <strain evidence="2 3">IBT 23096</strain>
    </source>
</reference>
<dbReference type="RefSeq" id="XP_024698443.1">
    <property type="nucleotide sequence ID" value="XM_024855207.1"/>
</dbReference>
<accession>A0A2I2FR99</accession>
<dbReference type="GeneID" id="36562913"/>
<dbReference type="Pfam" id="PF03659">
    <property type="entry name" value="Glyco_hydro_71"/>
    <property type="match status" value="1"/>
</dbReference>
<dbReference type="InterPro" id="IPR005197">
    <property type="entry name" value="Glyco_hydro_71"/>
</dbReference>
<protein>
    <submittedName>
        <fullName evidence="2">Mutanase</fullName>
    </submittedName>
</protein>
<name>A0A2I2FR99_9EURO</name>
<comment type="caution">
    <text evidence="2">The sequence shown here is derived from an EMBL/GenBank/DDBJ whole genome shotgun (WGS) entry which is preliminary data.</text>
</comment>
<proteinExistence type="predicted"/>
<keyword evidence="1" id="KW-0732">Signal</keyword>
<dbReference type="CDD" id="cd11577">
    <property type="entry name" value="GH71"/>
    <property type="match status" value="1"/>
</dbReference>
<gene>
    <name evidence="2" type="ORF">P170DRAFT_514420</name>
</gene>
<dbReference type="Proteomes" id="UP000234275">
    <property type="component" value="Unassembled WGS sequence"/>
</dbReference>
<dbReference type="OrthoDB" id="1046782at2759"/>
<evidence type="ECO:0000256" key="1">
    <source>
        <dbReference type="SAM" id="SignalP"/>
    </source>
</evidence>
<feature type="signal peptide" evidence="1">
    <location>
        <begin position="1"/>
        <end position="18"/>
    </location>
</feature>
<evidence type="ECO:0000313" key="2">
    <source>
        <dbReference type="EMBL" id="PLB43141.1"/>
    </source>
</evidence>
<dbReference type="STRING" id="1392250.A0A2I2FR99"/>
<feature type="chain" id="PRO_5014175278" evidence="1">
    <location>
        <begin position="19"/>
        <end position="454"/>
    </location>
</feature>
<dbReference type="AlphaFoldDB" id="A0A2I2FR99"/>